<name>A0A076LEA6_9GAMM</name>
<dbReference type="KEGG" id="ete:ETEE_0392"/>
<protein>
    <submittedName>
        <fullName evidence="1">Uncharacterized protein</fullName>
    </submittedName>
</protein>
<accession>A0A076LEA6</accession>
<proteinExistence type="predicted"/>
<evidence type="ECO:0000313" key="1">
    <source>
        <dbReference type="EMBL" id="AIJ06870.1"/>
    </source>
</evidence>
<organism evidence="1 2">
    <name type="scientific">Edwardsiella anguillarum ET080813</name>
    <dbReference type="NCBI Taxonomy" id="667120"/>
    <lineage>
        <taxon>Bacteria</taxon>
        <taxon>Pseudomonadati</taxon>
        <taxon>Pseudomonadota</taxon>
        <taxon>Gammaproteobacteria</taxon>
        <taxon>Enterobacterales</taxon>
        <taxon>Hafniaceae</taxon>
        <taxon>Edwardsiella</taxon>
    </lineage>
</organism>
<dbReference type="EMBL" id="CP006664">
    <property type="protein sequence ID" value="AIJ06870.1"/>
    <property type="molecule type" value="Genomic_DNA"/>
</dbReference>
<dbReference type="Proteomes" id="UP000028681">
    <property type="component" value="Chromosome"/>
</dbReference>
<dbReference type="HOGENOM" id="CLU_3098310_0_0_6"/>
<sequence length="51" mass="6137">MPRVAPRTTVKQSINRQDFKLKIPQKNKVMMTIKNTPRYISANWMNYGFFF</sequence>
<evidence type="ECO:0000313" key="2">
    <source>
        <dbReference type="Proteomes" id="UP000028681"/>
    </source>
</evidence>
<gene>
    <name evidence="1" type="ORF">ETEE_0392</name>
</gene>
<reference evidence="1 2" key="1">
    <citation type="journal article" date="2012" name="PLoS ONE">
        <title>Edwardsiella comparative phylogenomics reveal the new intra/inter-species taxonomic relationships, virulence evolution and niche adaptation mechanisms.</title>
        <authorList>
            <person name="Yang M."/>
            <person name="Lv Y."/>
            <person name="Xiao J."/>
            <person name="Wu H."/>
            <person name="Zheng H."/>
            <person name="Liu Q."/>
            <person name="Zhang Y."/>
            <person name="Wang Q."/>
        </authorList>
    </citation>
    <scope>NUCLEOTIDE SEQUENCE [LARGE SCALE GENOMIC DNA]</scope>
    <source>
        <strain evidence="2">080813</strain>
    </source>
</reference>
<dbReference type="AlphaFoldDB" id="A0A076LEA6"/>